<dbReference type="Proteomes" id="UP000622533">
    <property type="component" value="Unassembled WGS sequence"/>
</dbReference>
<sequence>MSYTSQLNIQYEKLATHEKMRSVKISAKGYILRRENMTEDDVRTEKINFTCETETKQYLRLWAAKEGRTLSNLVERIILDAIEKDKQSGGDK</sequence>
<comment type="caution">
    <text evidence="1">The sequence shown here is derived from an EMBL/GenBank/DDBJ whole genome shotgun (WGS) entry which is preliminary data.</text>
</comment>
<accession>A0A8J7CWH6</accession>
<organism evidence="1 2">
    <name type="scientific">Desmonostoc muscorum LEGE 12446</name>
    <dbReference type="NCBI Taxonomy" id="1828758"/>
    <lineage>
        <taxon>Bacteria</taxon>
        <taxon>Bacillati</taxon>
        <taxon>Cyanobacteriota</taxon>
        <taxon>Cyanophyceae</taxon>
        <taxon>Nostocales</taxon>
        <taxon>Nostocaceae</taxon>
        <taxon>Desmonostoc</taxon>
    </lineage>
</organism>
<evidence type="ECO:0000313" key="1">
    <source>
        <dbReference type="EMBL" id="MBE9021183.1"/>
    </source>
</evidence>
<proteinExistence type="predicted"/>
<dbReference type="EMBL" id="JADEXS010000010">
    <property type="protein sequence ID" value="MBE9021183.1"/>
    <property type="molecule type" value="Genomic_DNA"/>
</dbReference>
<gene>
    <name evidence="1" type="ORF">IQ276_01525</name>
</gene>
<reference evidence="1" key="1">
    <citation type="submission" date="2020-10" db="EMBL/GenBank/DDBJ databases">
        <authorList>
            <person name="Castelo-Branco R."/>
            <person name="Eusebio N."/>
            <person name="Adriana R."/>
            <person name="Vieira A."/>
            <person name="Brugerolle De Fraissinette N."/>
            <person name="Rezende De Castro R."/>
            <person name="Schneider M.P."/>
            <person name="Vasconcelos V."/>
            <person name="Leao P.N."/>
        </authorList>
    </citation>
    <scope>NUCLEOTIDE SEQUENCE</scope>
    <source>
        <strain evidence="1">LEGE 12446</strain>
    </source>
</reference>
<dbReference type="RefSeq" id="WP_193913149.1">
    <property type="nucleotide sequence ID" value="NZ_JADEXS020000004.1"/>
</dbReference>
<dbReference type="AlphaFoldDB" id="A0A8J7CWH6"/>
<evidence type="ECO:0000313" key="2">
    <source>
        <dbReference type="Proteomes" id="UP000622533"/>
    </source>
</evidence>
<keyword evidence="2" id="KW-1185">Reference proteome</keyword>
<name>A0A8J7CWH6_DESMC</name>
<protein>
    <submittedName>
        <fullName evidence="1">Uncharacterized protein</fullName>
    </submittedName>
</protein>